<sequence length="220" mass="24588">MKYNAARRAKLVDLEPMLRMPKRPGHNSVGKRSLAFCHPNHSRETLEAYFGTFPQAMFVSEEEDQIISFACAIRTSGKLIQKPIVWSDATGEGATLNHDKNGAWLYVSRLAYTTGPGHAHVSKEIGPLLVSLKDLTVRLNLQGVAFPTRFSGFRERSGTTEFQRSTIDDKGSLERSGLRPLGIAFQAGFEHEIALPNYLGDGKHFAMMVWRNEQGQKPRT</sequence>
<name>A0A1H2WCM6_9RHOB</name>
<reference evidence="2" key="1">
    <citation type="submission" date="2016-10" db="EMBL/GenBank/DDBJ databases">
        <authorList>
            <person name="Varghese N."/>
            <person name="Submissions S."/>
        </authorList>
    </citation>
    <scope>NUCLEOTIDE SEQUENCE [LARGE SCALE GENOMIC DNA]</scope>
    <source>
        <strain evidence="2">DSM 27839</strain>
    </source>
</reference>
<keyword evidence="2" id="KW-1185">Reference proteome</keyword>
<dbReference type="AlphaFoldDB" id="A0A1H2WCM6"/>
<evidence type="ECO:0000313" key="2">
    <source>
        <dbReference type="Proteomes" id="UP000183400"/>
    </source>
</evidence>
<dbReference type="EMBL" id="FNNP01000001">
    <property type="protein sequence ID" value="SDW78287.1"/>
    <property type="molecule type" value="Genomic_DNA"/>
</dbReference>
<proteinExistence type="predicted"/>
<accession>A0A1H2WCM6</accession>
<gene>
    <name evidence="1" type="ORF">SAMN05444358_1011745</name>
</gene>
<dbReference type="Gene3D" id="3.40.630.30">
    <property type="match status" value="1"/>
</dbReference>
<dbReference type="Proteomes" id="UP000183400">
    <property type="component" value="Unassembled WGS sequence"/>
</dbReference>
<evidence type="ECO:0000313" key="1">
    <source>
        <dbReference type="EMBL" id="SDW78287.1"/>
    </source>
</evidence>
<dbReference type="STRING" id="985054.SAMN05444358_1011745"/>
<organism evidence="1 2">
    <name type="scientific">Ruegeria halocynthiae</name>
    <dbReference type="NCBI Taxonomy" id="985054"/>
    <lineage>
        <taxon>Bacteria</taxon>
        <taxon>Pseudomonadati</taxon>
        <taxon>Pseudomonadota</taxon>
        <taxon>Alphaproteobacteria</taxon>
        <taxon>Rhodobacterales</taxon>
        <taxon>Roseobacteraceae</taxon>
        <taxon>Ruegeria</taxon>
    </lineage>
</organism>
<protein>
    <submittedName>
        <fullName evidence="1">Uncharacterized protein</fullName>
    </submittedName>
</protein>